<keyword evidence="5" id="KW-1185">Reference proteome</keyword>
<protein>
    <submittedName>
        <fullName evidence="4">Glycosyltransferase involved in cell wall biosynthesis</fullName>
    </submittedName>
</protein>
<sequence length="338" mass="37538">MRIAYISDPDGVNSNYRAYQPMATLMGQGHHVSYNRRGEPLFRLSEIVQSDVVHIHRYRGGEMQRLVDQLRERGVGIVWDNDDDLTNVPRSNPKYAKYSGARGAAVARAIGSIVRAADVVTTPSERLAASFRASGADDVRVIENYLPDAFPGTASVRHDGVVVAWLAGLEHQVDYQSLRLRETLDRLLDAHADLRISSIGLGLGLESDRYEHVKQIDFFEIPKFLSRADIGIAPLVDIPWNQARSNVKLKEYGAAGLAWLASPVGGYLGMGEREGGHLVPDDGWHAALDRLITHARERRKLAKRASKWAKGQTIGKQIAAWEKAYLDASERARARLRG</sequence>
<evidence type="ECO:0000313" key="4">
    <source>
        <dbReference type="EMBL" id="MBB4661620.1"/>
    </source>
</evidence>
<dbReference type="SUPFAM" id="SSF53756">
    <property type="entry name" value="UDP-Glycosyltransferase/glycogen phosphorylase"/>
    <property type="match status" value="1"/>
</dbReference>
<dbReference type="InterPro" id="IPR028098">
    <property type="entry name" value="Glyco_trans_4-like_N"/>
</dbReference>
<dbReference type="Pfam" id="PF13579">
    <property type="entry name" value="Glyco_trans_4_4"/>
    <property type="match status" value="1"/>
</dbReference>
<evidence type="ECO:0000313" key="5">
    <source>
        <dbReference type="Proteomes" id="UP000585272"/>
    </source>
</evidence>
<dbReference type="GO" id="GO:0016757">
    <property type="term" value="F:glycosyltransferase activity"/>
    <property type="evidence" value="ECO:0007669"/>
    <property type="project" value="UniProtKB-KW"/>
</dbReference>
<accession>A0A840ICE7</accession>
<gene>
    <name evidence="4" type="ORF">BDZ31_001193</name>
</gene>
<dbReference type="EMBL" id="JACHNU010000001">
    <property type="protein sequence ID" value="MBB4661620.1"/>
    <property type="molecule type" value="Genomic_DNA"/>
</dbReference>
<dbReference type="AlphaFoldDB" id="A0A840ICE7"/>
<dbReference type="RefSeq" id="WP_183339933.1">
    <property type="nucleotide sequence ID" value="NZ_JACHNU010000001.1"/>
</dbReference>
<dbReference type="Gene3D" id="3.40.50.2000">
    <property type="entry name" value="Glycogen Phosphorylase B"/>
    <property type="match status" value="1"/>
</dbReference>
<evidence type="ECO:0000256" key="2">
    <source>
        <dbReference type="ARBA" id="ARBA00022679"/>
    </source>
</evidence>
<feature type="domain" description="Glycosyltransferase subfamily 4-like N-terminal" evidence="3">
    <location>
        <begin position="49"/>
        <end position="142"/>
    </location>
</feature>
<comment type="caution">
    <text evidence="4">The sequence shown here is derived from an EMBL/GenBank/DDBJ whole genome shotgun (WGS) entry which is preliminary data.</text>
</comment>
<keyword evidence="1" id="KW-0328">Glycosyltransferase</keyword>
<keyword evidence="2 4" id="KW-0808">Transferase</keyword>
<name>A0A840ICE7_9ACTN</name>
<dbReference type="Proteomes" id="UP000585272">
    <property type="component" value="Unassembled WGS sequence"/>
</dbReference>
<evidence type="ECO:0000259" key="3">
    <source>
        <dbReference type="Pfam" id="PF13579"/>
    </source>
</evidence>
<reference evidence="4 5" key="1">
    <citation type="submission" date="2020-08" db="EMBL/GenBank/DDBJ databases">
        <title>Genomic Encyclopedia of Archaeal and Bacterial Type Strains, Phase II (KMG-II): from individual species to whole genera.</title>
        <authorList>
            <person name="Goeker M."/>
        </authorList>
    </citation>
    <scope>NUCLEOTIDE SEQUENCE [LARGE SCALE GENOMIC DNA]</scope>
    <source>
        <strain evidence="4 5">DSM 23288</strain>
    </source>
</reference>
<organism evidence="4 5">
    <name type="scientific">Conexibacter arvalis</name>
    <dbReference type="NCBI Taxonomy" id="912552"/>
    <lineage>
        <taxon>Bacteria</taxon>
        <taxon>Bacillati</taxon>
        <taxon>Actinomycetota</taxon>
        <taxon>Thermoleophilia</taxon>
        <taxon>Solirubrobacterales</taxon>
        <taxon>Conexibacteraceae</taxon>
        <taxon>Conexibacter</taxon>
    </lineage>
</organism>
<evidence type="ECO:0000256" key="1">
    <source>
        <dbReference type="ARBA" id="ARBA00022676"/>
    </source>
</evidence>
<proteinExistence type="predicted"/>